<dbReference type="AlphaFoldDB" id="A0AAD4P9N7"/>
<reference evidence="1 2" key="1">
    <citation type="journal article" date="2021" name="Nat. Commun.">
        <title>Incipient diploidization of the medicinal plant Perilla within 10,000 years.</title>
        <authorList>
            <person name="Zhang Y."/>
            <person name="Shen Q."/>
            <person name="Leng L."/>
            <person name="Zhang D."/>
            <person name="Chen S."/>
            <person name="Shi Y."/>
            <person name="Ning Z."/>
            <person name="Chen S."/>
        </authorList>
    </citation>
    <scope>NUCLEOTIDE SEQUENCE [LARGE SCALE GENOMIC DNA]</scope>
    <source>
        <strain evidence="2">cv. PC099</strain>
    </source>
</reference>
<accession>A0AAD4P9N7</accession>
<gene>
    <name evidence="1" type="ORF">C2S53_012768</name>
</gene>
<organism evidence="1 2">
    <name type="scientific">Perilla frutescens var. hirtella</name>
    <name type="common">Perilla citriodora</name>
    <name type="synonym">Perilla setoyensis</name>
    <dbReference type="NCBI Taxonomy" id="608512"/>
    <lineage>
        <taxon>Eukaryota</taxon>
        <taxon>Viridiplantae</taxon>
        <taxon>Streptophyta</taxon>
        <taxon>Embryophyta</taxon>
        <taxon>Tracheophyta</taxon>
        <taxon>Spermatophyta</taxon>
        <taxon>Magnoliopsida</taxon>
        <taxon>eudicotyledons</taxon>
        <taxon>Gunneridae</taxon>
        <taxon>Pentapetalae</taxon>
        <taxon>asterids</taxon>
        <taxon>lamiids</taxon>
        <taxon>Lamiales</taxon>
        <taxon>Lamiaceae</taxon>
        <taxon>Nepetoideae</taxon>
        <taxon>Elsholtzieae</taxon>
        <taxon>Perilla</taxon>
    </lineage>
</organism>
<proteinExistence type="predicted"/>
<name>A0AAD4P9N7_PERFH</name>
<evidence type="ECO:0000313" key="1">
    <source>
        <dbReference type="EMBL" id="KAH6831893.1"/>
    </source>
</evidence>
<protein>
    <submittedName>
        <fullName evidence="1">Uncharacterized protein</fullName>
    </submittedName>
</protein>
<dbReference type="EMBL" id="SDAM02000081">
    <property type="protein sequence ID" value="KAH6831893.1"/>
    <property type="molecule type" value="Genomic_DNA"/>
</dbReference>
<dbReference type="Proteomes" id="UP001190926">
    <property type="component" value="Unassembled WGS sequence"/>
</dbReference>
<sequence length="103" mass="11515">MAAAKEDKLAKIGKDGFSLLEGLIINYDKGRNAAPRKAFAPQIRPGAPRGGRQYANFLLHQHEQNPLHLVPAAENMSTYEVVQFRRDVSTAEYSARTSAHKFY</sequence>
<evidence type="ECO:0000313" key="2">
    <source>
        <dbReference type="Proteomes" id="UP001190926"/>
    </source>
</evidence>
<comment type="caution">
    <text evidence="1">The sequence shown here is derived from an EMBL/GenBank/DDBJ whole genome shotgun (WGS) entry which is preliminary data.</text>
</comment>
<keyword evidence="2" id="KW-1185">Reference proteome</keyword>